<organism evidence="2 3">
    <name type="scientific">Aspergillus heteromorphus CBS 117.55</name>
    <dbReference type="NCBI Taxonomy" id="1448321"/>
    <lineage>
        <taxon>Eukaryota</taxon>
        <taxon>Fungi</taxon>
        <taxon>Dikarya</taxon>
        <taxon>Ascomycota</taxon>
        <taxon>Pezizomycotina</taxon>
        <taxon>Eurotiomycetes</taxon>
        <taxon>Eurotiomycetidae</taxon>
        <taxon>Eurotiales</taxon>
        <taxon>Aspergillaceae</taxon>
        <taxon>Aspergillus</taxon>
        <taxon>Aspergillus subgen. Circumdati</taxon>
    </lineage>
</organism>
<dbReference type="VEuPathDB" id="FungiDB:BO70DRAFT_394246"/>
<sequence length="190" mass="20720">MGMQAAMSLLASWFARAVTVARSSEESGLDSALRAAIRQTQDISGGDEQGKGKSGPIREMAVVWTGGIRRMLRGRPTMPDLPPSPNGTHEEIPHASPRTRSLWKASFCVVGLCLFSSANRYDGSLLNSLQALDPWMAFMQHPAGAWLGFINAIYWAGSGRSSARCCRRSSPVDTDARWASQWAFPRGLLH</sequence>
<feature type="chain" id="PRO_5016408100" evidence="1">
    <location>
        <begin position="18"/>
        <end position="190"/>
    </location>
</feature>
<protein>
    <submittedName>
        <fullName evidence="2">Uncharacterized protein</fullName>
    </submittedName>
</protein>
<dbReference type="OrthoDB" id="4526513at2759"/>
<comment type="caution">
    <text evidence="2">The sequence shown here is derived from an EMBL/GenBank/DDBJ whole genome shotgun (WGS) entry which is preliminary data.</text>
</comment>
<name>A0A317WUL9_9EURO</name>
<gene>
    <name evidence="2" type="ORF">BO70DRAFT_394246</name>
</gene>
<keyword evidence="3" id="KW-1185">Reference proteome</keyword>
<accession>A0A317WUL9</accession>
<evidence type="ECO:0000256" key="1">
    <source>
        <dbReference type="SAM" id="SignalP"/>
    </source>
</evidence>
<dbReference type="GeneID" id="37068681"/>
<dbReference type="AlphaFoldDB" id="A0A317WUL9"/>
<evidence type="ECO:0000313" key="3">
    <source>
        <dbReference type="Proteomes" id="UP000247233"/>
    </source>
</evidence>
<dbReference type="EMBL" id="MSFL01000005">
    <property type="protein sequence ID" value="PWY88548.1"/>
    <property type="molecule type" value="Genomic_DNA"/>
</dbReference>
<evidence type="ECO:0000313" key="2">
    <source>
        <dbReference type="EMBL" id="PWY88548.1"/>
    </source>
</evidence>
<feature type="signal peptide" evidence="1">
    <location>
        <begin position="1"/>
        <end position="17"/>
    </location>
</feature>
<reference evidence="2 3" key="1">
    <citation type="submission" date="2016-12" db="EMBL/GenBank/DDBJ databases">
        <title>The genomes of Aspergillus section Nigri reveals drivers in fungal speciation.</title>
        <authorList>
            <consortium name="DOE Joint Genome Institute"/>
            <person name="Vesth T.C."/>
            <person name="Nybo J."/>
            <person name="Theobald S."/>
            <person name="Brandl J."/>
            <person name="Frisvad J.C."/>
            <person name="Nielsen K.F."/>
            <person name="Lyhne E.K."/>
            <person name="Kogle M.E."/>
            <person name="Kuo A."/>
            <person name="Riley R."/>
            <person name="Clum A."/>
            <person name="Nolan M."/>
            <person name="Lipzen A."/>
            <person name="Salamov A."/>
            <person name="Henrissat B."/>
            <person name="Wiebenga A."/>
            <person name="De Vries R.P."/>
            <person name="Grigoriev I.V."/>
            <person name="Mortensen U.H."/>
            <person name="Andersen M.R."/>
            <person name="Baker S.E."/>
        </authorList>
    </citation>
    <scope>NUCLEOTIDE SEQUENCE [LARGE SCALE GENOMIC DNA]</scope>
    <source>
        <strain evidence="2 3">CBS 117.55</strain>
    </source>
</reference>
<proteinExistence type="predicted"/>
<dbReference type="Proteomes" id="UP000247233">
    <property type="component" value="Unassembled WGS sequence"/>
</dbReference>
<dbReference type="RefSeq" id="XP_025402084.1">
    <property type="nucleotide sequence ID" value="XM_025546444.1"/>
</dbReference>
<keyword evidence="1" id="KW-0732">Signal</keyword>